<feature type="transmembrane region" description="Helical" evidence="1">
    <location>
        <begin position="73"/>
        <end position="90"/>
    </location>
</feature>
<evidence type="ECO:0000256" key="1">
    <source>
        <dbReference type="SAM" id="Phobius"/>
    </source>
</evidence>
<keyword evidence="1" id="KW-1133">Transmembrane helix</keyword>
<sequence length="91" mass="10168">MSYLLRPSLKGLFRIGFVDFYAFLIVAVALIMKAPQHVMVLLGSGLAVIFVLSSVLTILGMIFNRLYQEPETYSILVLQVAFSILFIVLLT</sequence>
<feature type="transmembrane region" description="Helical" evidence="1">
    <location>
        <begin position="12"/>
        <end position="32"/>
    </location>
</feature>
<dbReference type="RefSeq" id="WP_203645099.1">
    <property type="nucleotide sequence ID" value="NZ_BOLN01000005.1"/>
</dbReference>
<keyword evidence="1" id="KW-0812">Transmembrane</keyword>
<dbReference type="EMBL" id="JBHTOD010000005">
    <property type="protein sequence ID" value="MFD1455504.1"/>
    <property type="molecule type" value="Genomic_DNA"/>
</dbReference>
<organism evidence="2 3">
    <name type="scientific">Levilactobacillus lanxiensis</name>
    <dbReference type="NCBI Taxonomy" id="2799568"/>
    <lineage>
        <taxon>Bacteria</taxon>
        <taxon>Bacillati</taxon>
        <taxon>Bacillota</taxon>
        <taxon>Bacilli</taxon>
        <taxon>Lactobacillales</taxon>
        <taxon>Lactobacillaceae</taxon>
        <taxon>Levilactobacillus</taxon>
    </lineage>
</organism>
<reference evidence="3" key="1">
    <citation type="journal article" date="2019" name="Int. J. Syst. Evol. Microbiol.">
        <title>The Global Catalogue of Microorganisms (GCM) 10K type strain sequencing project: providing services to taxonomists for standard genome sequencing and annotation.</title>
        <authorList>
            <consortium name="The Broad Institute Genomics Platform"/>
            <consortium name="The Broad Institute Genome Sequencing Center for Infectious Disease"/>
            <person name="Wu L."/>
            <person name="Ma J."/>
        </authorList>
    </citation>
    <scope>NUCLEOTIDE SEQUENCE [LARGE SCALE GENOMIC DNA]</scope>
    <source>
        <strain evidence="3">CCM 8979</strain>
    </source>
</reference>
<evidence type="ECO:0000313" key="2">
    <source>
        <dbReference type="EMBL" id="MFD1455504.1"/>
    </source>
</evidence>
<keyword evidence="3" id="KW-1185">Reference proteome</keyword>
<accession>A0ABW4D3I2</accession>
<keyword evidence="1" id="KW-0472">Membrane</keyword>
<dbReference type="Proteomes" id="UP001597189">
    <property type="component" value="Unassembled WGS sequence"/>
</dbReference>
<evidence type="ECO:0000313" key="3">
    <source>
        <dbReference type="Proteomes" id="UP001597189"/>
    </source>
</evidence>
<name>A0ABW4D3I2_9LACO</name>
<feature type="transmembrane region" description="Helical" evidence="1">
    <location>
        <begin position="38"/>
        <end position="61"/>
    </location>
</feature>
<protein>
    <submittedName>
        <fullName evidence="2">Uncharacterized protein</fullName>
    </submittedName>
</protein>
<proteinExistence type="predicted"/>
<comment type="caution">
    <text evidence="2">The sequence shown here is derived from an EMBL/GenBank/DDBJ whole genome shotgun (WGS) entry which is preliminary data.</text>
</comment>
<gene>
    <name evidence="2" type="ORF">ACFQ44_07360</name>
</gene>